<name>A0A2M8Q602_9CHLR</name>
<reference evidence="2 3" key="1">
    <citation type="submission" date="2017-11" db="EMBL/GenBank/DDBJ databases">
        <title>Evolution of Phototrophy in the Chloroflexi Phylum Driven by Horizontal Gene Transfer.</title>
        <authorList>
            <person name="Ward L.M."/>
            <person name="Hemp J."/>
            <person name="Shih P.M."/>
            <person name="Mcglynn S.E."/>
            <person name="Fischer W."/>
        </authorList>
    </citation>
    <scope>NUCLEOTIDE SEQUENCE [LARGE SCALE GENOMIC DNA]</scope>
    <source>
        <strain evidence="2">JP3_7</strain>
    </source>
</reference>
<protein>
    <submittedName>
        <fullName evidence="2">Uncharacterized protein</fullName>
    </submittedName>
</protein>
<evidence type="ECO:0000313" key="3">
    <source>
        <dbReference type="Proteomes" id="UP000230790"/>
    </source>
</evidence>
<evidence type="ECO:0000256" key="1">
    <source>
        <dbReference type="SAM" id="MobiDB-lite"/>
    </source>
</evidence>
<evidence type="ECO:0000313" key="2">
    <source>
        <dbReference type="EMBL" id="PJF45222.1"/>
    </source>
</evidence>
<dbReference type="AlphaFoldDB" id="A0A2M8Q602"/>
<sequence length="79" mass="8500">VNYYDARSTDTGTFKRDARSQANDQTVSVSQSTRQAASLGRSAETSQGRSESATTSNDYNLSRSVTAQQSESDDVGRGE</sequence>
<accession>A0A2M8Q602</accession>
<dbReference type="Proteomes" id="UP000230790">
    <property type="component" value="Unassembled WGS sequence"/>
</dbReference>
<proteinExistence type="predicted"/>
<feature type="compositionally biased region" description="Polar residues" evidence="1">
    <location>
        <begin position="43"/>
        <end position="70"/>
    </location>
</feature>
<feature type="non-terminal residue" evidence="2">
    <location>
        <position position="79"/>
    </location>
</feature>
<gene>
    <name evidence="2" type="ORF">CUN48_20000</name>
</gene>
<feature type="non-terminal residue" evidence="2">
    <location>
        <position position="1"/>
    </location>
</feature>
<dbReference type="EMBL" id="PGTN01001323">
    <property type="protein sequence ID" value="PJF45222.1"/>
    <property type="molecule type" value="Genomic_DNA"/>
</dbReference>
<comment type="caution">
    <text evidence="2">The sequence shown here is derived from an EMBL/GenBank/DDBJ whole genome shotgun (WGS) entry which is preliminary data.</text>
</comment>
<feature type="region of interest" description="Disordered" evidence="1">
    <location>
        <begin position="1"/>
        <end position="79"/>
    </location>
</feature>
<organism evidence="2 3">
    <name type="scientific">Candidatus Thermofonsia Clade 3 bacterium</name>
    <dbReference type="NCBI Taxonomy" id="2364212"/>
    <lineage>
        <taxon>Bacteria</taxon>
        <taxon>Bacillati</taxon>
        <taxon>Chloroflexota</taxon>
        <taxon>Candidatus Thermofontia</taxon>
        <taxon>Candidatus Thermofonsia Clade 3</taxon>
    </lineage>
</organism>
<feature type="compositionally biased region" description="Polar residues" evidence="1">
    <location>
        <begin position="20"/>
        <end position="36"/>
    </location>
</feature>